<dbReference type="PROSITE" id="PS51724">
    <property type="entry name" value="SPOR"/>
    <property type="match status" value="1"/>
</dbReference>
<reference evidence="2" key="1">
    <citation type="submission" date="2020-12" db="EMBL/GenBank/DDBJ databases">
        <title>Ramlibacter sp. nov., isolated from a freshwater alga, Cryptomonas.</title>
        <authorList>
            <person name="Kim H.M."/>
            <person name="Jeon C.O."/>
        </authorList>
    </citation>
    <scope>NUCLEOTIDE SEQUENCE</scope>
    <source>
        <strain evidence="2">CrO1</strain>
    </source>
</reference>
<feature type="domain" description="SPOR" evidence="1">
    <location>
        <begin position="100"/>
        <end position="176"/>
    </location>
</feature>
<dbReference type="InterPro" id="IPR007730">
    <property type="entry name" value="SPOR-like_dom"/>
</dbReference>
<sequence>MLRVLVLLLLLANGAWFAWARGDLQAFGLAPAAQSEPHRLQQQIRPEAIRVLSADEARRIETAARGPECLQAGPLDDAAAGPLRQSLASWPAGSWTLEPVAEGGRWIVYMGKYPNDENVARKKSELRQIGVAFETLANAELEPGLSLGGFPTQAEANAQLERLAARGVRTARVMQERAPVSGWKLTLPALDDALRARVDDVRPALGGKTLRPCR</sequence>
<evidence type="ECO:0000313" key="2">
    <source>
        <dbReference type="EMBL" id="MBK0391300.1"/>
    </source>
</evidence>
<keyword evidence="3" id="KW-1185">Reference proteome</keyword>
<evidence type="ECO:0000259" key="1">
    <source>
        <dbReference type="PROSITE" id="PS51724"/>
    </source>
</evidence>
<accession>A0A934UPP2</accession>
<evidence type="ECO:0000313" key="3">
    <source>
        <dbReference type="Proteomes" id="UP000617041"/>
    </source>
</evidence>
<name>A0A934UPP2_9BURK</name>
<comment type="caution">
    <text evidence="2">The sequence shown here is derived from an EMBL/GenBank/DDBJ whole genome shotgun (WGS) entry which is preliminary data.</text>
</comment>
<dbReference type="AlphaFoldDB" id="A0A934UPP2"/>
<dbReference type="RefSeq" id="WP_200786126.1">
    <property type="nucleotide sequence ID" value="NZ_JAEDAO010000001.1"/>
</dbReference>
<protein>
    <submittedName>
        <fullName evidence="2">SPOR domain-containing protein</fullName>
    </submittedName>
</protein>
<proteinExistence type="predicted"/>
<dbReference type="EMBL" id="JAEDAO010000001">
    <property type="protein sequence ID" value="MBK0391300.1"/>
    <property type="molecule type" value="Genomic_DNA"/>
</dbReference>
<dbReference type="InterPro" id="IPR036680">
    <property type="entry name" value="SPOR-like_sf"/>
</dbReference>
<dbReference type="Pfam" id="PF05036">
    <property type="entry name" value="SPOR"/>
    <property type="match status" value="1"/>
</dbReference>
<dbReference type="Proteomes" id="UP000617041">
    <property type="component" value="Unassembled WGS sequence"/>
</dbReference>
<dbReference type="GO" id="GO:0042834">
    <property type="term" value="F:peptidoglycan binding"/>
    <property type="evidence" value="ECO:0007669"/>
    <property type="project" value="InterPro"/>
</dbReference>
<organism evidence="2 3">
    <name type="scientific">Ramlibacter algicola</name>
    <dbReference type="NCBI Taxonomy" id="2795217"/>
    <lineage>
        <taxon>Bacteria</taxon>
        <taxon>Pseudomonadati</taxon>
        <taxon>Pseudomonadota</taxon>
        <taxon>Betaproteobacteria</taxon>
        <taxon>Burkholderiales</taxon>
        <taxon>Comamonadaceae</taxon>
        <taxon>Ramlibacter</taxon>
    </lineage>
</organism>
<dbReference type="SUPFAM" id="SSF110997">
    <property type="entry name" value="Sporulation related repeat"/>
    <property type="match status" value="1"/>
</dbReference>
<gene>
    <name evidence="2" type="ORF">I8E28_01735</name>
</gene>